<keyword evidence="1" id="KW-0812">Transmembrane</keyword>
<evidence type="ECO:0000313" key="2">
    <source>
        <dbReference type="EMBL" id="EXJ12595.1"/>
    </source>
</evidence>
<keyword evidence="1" id="KW-0472">Membrane</keyword>
<dbReference type="GO" id="GO:0004497">
    <property type="term" value="F:monooxygenase activity"/>
    <property type="evidence" value="ECO:0007669"/>
    <property type="project" value="UniProtKB-KW"/>
</dbReference>
<name>W9VQ69_9GAMM</name>
<keyword evidence="1" id="KW-1133">Transmembrane helix</keyword>
<dbReference type="STRING" id="1229521.D791_00840"/>
<gene>
    <name evidence="2" type="ORF">D791_00840</name>
</gene>
<evidence type="ECO:0000313" key="3">
    <source>
        <dbReference type="Proteomes" id="UP000019464"/>
    </source>
</evidence>
<keyword evidence="2" id="KW-0503">Monooxygenase</keyword>
<protein>
    <submittedName>
        <fullName evidence="2">Putative ammonia monooxygenase</fullName>
    </submittedName>
</protein>
<reference evidence="2 3" key="2">
    <citation type="journal article" date="2015" name="Syst. Appl. Microbiol.">
        <title>Nitrincola nitratireducens sp. nov. isolated from a haloalkaline crater lake.</title>
        <authorList>
            <person name="Singh A."/>
            <person name="Vaidya B."/>
            <person name="Tanuku N.R."/>
            <person name="Pinnaka A.K."/>
        </authorList>
    </citation>
    <scope>NUCLEOTIDE SEQUENCE [LARGE SCALE GENOMIC DNA]</scope>
    <source>
        <strain evidence="2 3">AK23</strain>
    </source>
</reference>
<dbReference type="InterPro" id="IPR007820">
    <property type="entry name" value="AbrB_fam"/>
</dbReference>
<sequence length="82" mass="8469">MNAALAIVTLQIGVSVAVGFAAAATLSGDTITYLISYAPGGLAEMSIIAVAMQLEAAFVALNHLLRLTLSLLIAPLLLRFVK</sequence>
<keyword evidence="2" id="KW-0560">Oxidoreductase</keyword>
<keyword evidence="3" id="KW-1185">Reference proteome</keyword>
<evidence type="ECO:0000256" key="1">
    <source>
        <dbReference type="SAM" id="Phobius"/>
    </source>
</evidence>
<dbReference type="GO" id="GO:0010468">
    <property type="term" value="P:regulation of gene expression"/>
    <property type="evidence" value="ECO:0007669"/>
    <property type="project" value="InterPro"/>
</dbReference>
<feature type="transmembrane region" description="Helical" evidence="1">
    <location>
        <begin position="31"/>
        <end position="52"/>
    </location>
</feature>
<reference evidence="3" key="1">
    <citation type="submission" date="2012-11" db="EMBL/GenBank/DDBJ databases">
        <authorList>
            <person name="Singh A."/>
            <person name="Pinnaka A.K."/>
            <person name="Vaidya B."/>
        </authorList>
    </citation>
    <scope>NUCLEOTIDE SEQUENCE [LARGE SCALE GENOMIC DNA]</scope>
    <source>
        <strain evidence="3">AK23</strain>
    </source>
</reference>
<dbReference type="Proteomes" id="UP000019464">
    <property type="component" value="Unassembled WGS sequence"/>
</dbReference>
<feature type="transmembrane region" description="Helical" evidence="1">
    <location>
        <begin position="64"/>
        <end position="81"/>
    </location>
</feature>
<accession>W9VQ69</accession>
<proteinExistence type="predicted"/>
<dbReference type="AlphaFoldDB" id="W9VQ69"/>
<comment type="caution">
    <text evidence="2">The sequence shown here is derived from an EMBL/GenBank/DDBJ whole genome shotgun (WGS) entry which is preliminary data.</text>
</comment>
<organism evidence="2 3">
    <name type="scientific">Nitrincola nitratireducens</name>
    <dbReference type="NCBI Taxonomy" id="1229521"/>
    <lineage>
        <taxon>Bacteria</taxon>
        <taxon>Pseudomonadati</taxon>
        <taxon>Pseudomonadota</taxon>
        <taxon>Gammaproteobacteria</taxon>
        <taxon>Oceanospirillales</taxon>
        <taxon>Oceanospirillaceae</taxon>
        <taxon>Nitrincola</taxon>
    </lineage>
</organism>
<dbReference type="Pfam" id="PF05145">
    <property type="entry name" value="AbrB"/>
    <property type="match status" value="1"/>
</dbReference>
<dbReference type="GO" id="GO:0016020">
    <property type="term" value="C:membrane"/>
    <property type="evidence" value="ECO:0007669"/>
    <property type="project" value="InterPro"/>
</dbReference>
<dbReference type="EMBL" id="AONB01000002">
    <property type="protein sequence ID" value="EXJ12595.1"/>
    <property type="molecule type" value="Genomic_DNA"/>
</dbReference>